<reference evidence="2 3" key="1">
    <citation type="submission" date="2019-06" db="EMBL/GenBank/DDBJ databases">
        <title>Sequencing the genomes of 1000 actinobacteria strains.</title>
        <authorList>
            <person name="Klenk H.-P."/>
        </authorList>
    </citation>
    <scope>NUCLEOTIDE SEQUENCE [LARGE SCALE GENOMIC DNA]</scope>
    <source>
        <strain evidence="2 3">DSM 41649</strain>
    </source>
</reference>
<feature type="region of interest" description="Disordered" evidence="1">
    <location>
        <begin position="174"/>
        <end position="193"/>
    </location>
</feature>
<gene>
    <name evidence="2" type="ORF">FB465_2527</name>
</gene>
<comment type="caution">
    <text evidence="2">The sequence shown here is derived from an EMBL/GenBank/DDBJ whole genome shotgun (WGS) entry which is preliminary data.</text>
</comment>
<dbReference type="CDD" id="cd00085">
    <property type="entry name" value="HNHc"/>
    <property type="match status" value="1"/>
</dbReference>
<evidence type="ECO:0000313" key="3">
    <source>
        <dbReference type="Proteomes" id="UP000318416"/>
    </source>
</evidence>
<dbReference type="EMBL" id="VIVR01000001">
    <property type="protein sequence ID" value="TWE17499.1"/>
    <property type="molecule type" value="Genomic_DNA"/>
</dbReference>
<proteinExistence type="predicted"/>
<evidence type="ECO:0008006" key="4">
    <source>
        <dbReference type="Google" id="ProtNLM"/>
    </source>
</evidence>
<dbReference type="RefSeq" id="WP_211785766.1">
    <property type="nucleotide sequence ID" value="NZ_BAAABR010000021.1"/>
</dbReference>
<evidence type="ECO:0000313" key="2">
    <source>
        <dbReference type="EMBL" id="TWE17499.1"/>
    </source>
</evidence>
<dbReference type="AlphaFoldDB" id="A0A561EPJ6"/>
<name>A0A561EPJ6_9ACTN</name>
<dbReference type="Proteomes" id="UP000318416">
    <property type="component" value="Unassembled WGS sequence"/>
</dbReference>
<sequence length="320" mass="35443">MPVKYTRELLAELAAESDSVNDMMRRLGVPMAGGTHSYLSRRLKFYGIDTSHFNQGRPDYGRRRYTREQLAEAAANSTSISSMLRYMGVEPYDSAYSYMKKRLTEFGIDTSHFSFGQQGTARFRGDVIPKALLARTVAEQRSIIGVVRALDLVEGTASRRLVKQSIALHHVNTDHFSGQGHTKGQPSHNRKSAKDILVTLPPGSRRTKNVQLRRAMEDFGVAYHCTLCGVSAAWNGAKLVLEIDHINGNWLDNRLENVRFLCPNCHSQTPTYRGRNRSRGLVAEVGRMIPAQSIAGDSLRALEVHCPAAGGRGAVATQTV</sequence>
<organism evidence="2 3">
    <name type="scientific">Kitasatospora atroaurantiaca</name>
    <dbReference type="NCBI Taxonomy" id="285545"/>
    <lineage>
        <taxon>Bacteria</taxon>
        <taxon>Bacillati</taxon>
        <taxon>Actinomycetota</taxon>
        <taxon>Actinomycetes</taxon>
        <taxon>Kitasatosporales</taxon>
        <taxon>Streptomycetaceae</taxon>
        <taxon>Kitasatospora</taxon>
    </lineage>
</organism>
<dbReference type="InterPro" id="IPR003615">
    <property type="entry name" value="HNH_nuc"/>
</dbReference>
<protein>
    <recommendedName>
        <fullName evidence="4">HNH endonuclease</fullName>
    </recommendedName>
</protein>
<accession>A0A561EPJ6</accession>
<keyword evidence="3" id="KW-1185">Reference proteome</keyword>
<feature type="compositionally biased region" description="Polar residues" evidence="1">
    <location>
        <begin position="174"/>
        <end position="187"/>
    </location>
</feature>
<evidence type="ECO:0000256" key="1">
    <source>
        <dbReference type="SAM" id="MobiDB-lite"/>
    </source>
</evidence>